<dbReference type="Proteomes" id="UP001228504">
    <property type="component" value="Unassembled WGS sequence"/>
</dbReference>
<dbReference type="Pfam" id="PF01244">
    <property type="entry name" value="Peptidase_M19"/>
    <property type="match status" value="1"/>
</dbReference>
<gene>
    <name evidence="1" type="ORF">J2S18_002378</name>
</gene>
<dbReference type="PROSITE" id="PS51365">
    <property type="entry name" value="RENAL_DIPEPTIDASE_2"/>
    <property type="match status" value="1"/>
</dbReference>
<dbReference type="EMBL" id="JAUSUF010000009">
    <property type="protein sequence ID" value="MDQ0150431.1"/>
    <property type="molecule type" value="Genomic_DNA"/>
</dbReference>
<keyword evidence="2" id="KW-1185">Reference proteome</keyword>
<protein>
    <submittedName>
        <fullName evidence="1">Membrane dipeptidase</fullName>
        <ecNumber evidence="1">3.4.13.19</ecNumber>
    </submittedName>
</protein>
<dbReference type="Gene3D" id="3.20.20.140">
    <property type="entry name" value="Metal-dependent hydrolases"/>
    <property type="match status" value="1"/>
</dbReference>
<name>A0ABT9UVX6_9FIRM</name>
<dbReference type="PANTHER" id="PTHR10443">
    <property type="entry name" value="MICROSOMAL DIPEPTIDASE"/>
    <property type="match status" value="1"/>
</dbReference>
<dbReference type="GO" id="GO:0016805">
    <property type="term" value="F:dipeptidase activity"/>
    <property type="evidence" value="ECO:0007669"/>
    <property type="project" value="UniProtKB-KW"/>
</dbReference>
<keyword evidence="1" id="KW-0224">Dipeptidase</keyword>
<dbReference type="PANTHER" id="PTHR10443:SF12">
    <property type="entry name" value="DIPEPTIDASE"/>
    <property type="match status" value="1"/>
</dbReference>
<proteinExistence type="predicted"/>
<sequence length="312" mass="35823">MKYIDLHCDTAYRMINENLHLDKSICKVNIENLKKGGALGQIFAFFLDLEEVKDPFNGFMDMYNNFILETERNKDSIKIVRNIEELKECEREEKLAAILSIEEGEVLKGKLENIKRVYDLGIRIITLTWNYENSLGYPNYNFKYKDKGLKEKGIEMVKEMEKVGIIPDASHLSDGGFYDLVEICKKPFIATHSNSREIMNHPRNLTDDMIKLLSNKGGVMGLNFCSSFVGENEVTSISDLVKHAKHIRNVGGIDVLALGSDFDGIENEVEIKDTSEMNKLYYALKKEGFSEDDIEKIFYKNIIRVLKECSKE</sequence>
<keyword evidence="1" id="KW-0645">Protease</keyword>
<dbReference type="InterPro" id="IPR008257">
    <property type="entry name" value="Pept_M19"/>
</dbReference>
<organism evidence="1 2">
    <name type="scientific">Eubacterium multiforme</name>
    <dbReference type="NCBI Taxonomy" id="83339"/>
    <lineage>
        <taxon>Bacteria</taxon>
        <taxon>Bacillati</taxon>
        <taxon>Bacillota</taxon>
        <taxon>Clostridia</taxon>
        <taxon>Eubacteriales</taxon>
        <taxon>Eubacteriaceae</taxon>
        <taxon>Eubacterium</taxon>
    </lineage>
</organism>
<keyword evidence="1" id="KW-0378">Hydrolase</keyword>
<reference evidence="1 2" key="1">
    <citation type="submission" date="2023-07" db="EMBL/GenBank/DDBJ databases">
        <title>Genomic Encyclopedia of Type Strains, Phase IV (KMG-IV): sequencing the most valuable type-strain genomes for metagenomic binning, comparative biology and taxonomic classification.</title>
        <authorList>
            <person name="Goeker M."/>
        </authorList>
    </citation>
    <scope>NUCLEOTIDE SEQUENCE [LARGE SCALE GENOMIC DNA]</scope>
    <source>
        <strain evidence="1 2">DSM 20694</strain>
    </source>
</reference>
<dbReference type="InterPro" id="IPR032466">
    <property type="entry name" value="Metal_Hydrolase"/>
</dbReference>
<evidence type="ECO:0000313" key="1">
    <source>
        <dbReference type="EMBL" id="MDQ0150431.1"/>
    </source>
</evidence>
<dbReference type="CDD" id="cd01301">
    <property type="entry name" value="rDP_like"/>
    <property type="match status" value="1"/>
</dbReference>
<dbReference type="RefSeq" id="WP_307487112.1">
    <property type="nucleotide sequence ID" value="NZ_JAUSUF010000009.1"/>
</dbReference>
<dbReference type="SUPFAM" id="SSF51556">
    <property type="entry name" value="Metallo-dependent hydrolases"/>
    <property type="match status" value="1"/>
</dbReference>
<evidence type="ECO:0000313" key="2">
    <source>
        <dbReference type="Proteomes" id="UP001228504"/>
    </source>
</evidence>
<accession>A0ABT9UVX6</accession>
<comment type="caution">
    <text evidence="1">The sequence shown here is derived from an EMBL/GenBank/DDBJ whole genome shotgun (WGS) entry which is preliminary data.</text>
</comment>
<dbReference type="EC" id="3.4.13.19" evidence="1"/>